<dbReference type="PANTHER" id="PTHR11042">
    <property type="entry name" value="EUKARYOTIC TRANSLATION INITIATION FACTOR 2-ALPHA KINASE EIF2-ALPHA KINASE -RELATED"/>
    <property type="match status" value="1"/>
</dbReference>
<sequence length="932" mass="99635">MDPSSKRYAYESLPQQQQQQQRPSYPLSAHGDIKGSTGANRDSPALPRLSPASTPAATNIAEPCTSSALIFPSAAATSLVSILQGRAGAAGAARDYGVDDTKMHPRPAEVGQTYPGTTTSAAQSMALTVVPFVGTSGGSMASDGIGVSAPQRGDARVGGASQDGDRMGGGGDDVGYFSGTSPYGKLAPLSLSTERVCPHCLRPYDVFDPTTFFRVDEAAPASSLPSSPRRRKLLPPPLQEGDEQHQQQHSSTSAHLYADGAGDGGTASGKLLCGRSSAAAGLDENSSDGTNRIASLHPPAAAFTSHYFRALPPPALIMAAAAHGASVPLAIEDYRPSPTLDSPRGKSEEARQPLAVVSEPAGDAGSGDGNWNGAVVCKVAAVPHYSYVSPTNCTGTLSQVQLLQQDDGSEKAATEAEREEGSPSCESGSPFYSPTAAVPLPNNGYYRHYFKELRQLGRGTYGGVFLCRHVMCGVNLGEFAIKKIPVGDKATYLQSVLREVRILEEVRRHPNVVEYKHSWVEEAQLADFGPPVRCLFILMEYASAGSLDTYLDRYGSNLSTLAVWYFFLSSVAGTAHLHEKHILHRDLKPQNLLLVAMKDRPPRVLVSDFGTAALLEDISYDRSGGTGTLEYMAPELLETASSPRGINDRYVNHHTMASDVWSLGMVLHYLAFDGALPERRENGSVDFDVVRRSANARPPEMLRLLEAMLQLDPAKRPRCRDILSSSMVQSIMRIFNKDDHSQWDLSIQQLHLKQQRSATASPAFLPSKRPSRPPGPASPGSVSLNDSEPSSIDFSSLPLGTRRRNSIAIASASSPGLGMRADRSTVEDTSNALYSSRVELLSTSVLPDLSTATAHHGSGSSSGSLPAGRLPSTRPPSTVTAQHAMQQQQRAHVTVRPPQARAAFLSTKKRKGSSPRRVDVDVQTDPVVIVEK</sequence>
<protein>
    <recommendedName>
        <fullName evidence="1">non-specific serine/threonine protein kinase</fullName>
        <ecNumber evidence="1">2.7.11.1</ecNumber>
    </recommendedName>
</protein>
<comment type="similarity">
    <text evidence="7">Belongs to the protein kinase superfamily. Ser/Thr protein kinase family. GCN2 subfamily.</text>
</comment>
<evidence type="ECO:0000256" key="9">
    <source>
        <dbReference type="ARBA" id="ARBA00048679"/>
    </source>
</evidence>
<dbReference type="Proteomes" id="UP000674143">
    <property type="component" value="Chromosome 25"/>
</dbReference>
<feature type="binding site" evidence="10">
    <location>
        <position position="483"/>
    </location>
    <ligand>
        <name>ATP</name>
        <dbReference type="ChEBI" id="CHEBI:30616"/>
    </ligand>
</feature>
<dbReference type="PROSITE" id="PS00107">
    <property type="entry name" value="PROTEIN_KINASE_ATP"/>
    <property type="match status" value="1"/>
</dbReference>
<dbReference type="GO" id="GO:0004674">
    <property type="term" value="F:protein serine/threonine kinase activity"/>
    <property type="evidence" value="ECO:0007669"/>
    <property type="project" value="UniProtKB-KW"/>
</dbReference>
<dbReference type="FunFam" id="3.30.200.20:FF:000306">
    <property type="entry name" value="IKS protein kinase"/>
    <property type="match status" value="1"/>
</dbReference>
<dbReference type="SMART" id="SM00220">
    <property type="entry name" value="S_TKc"/>
    <property type="match status" value="1"/>
</dbReference>
<keyword evidence="5" id="KW-0418">Kinase</keyword>
<dbReference type="KEGG" id="loi:92360427"/>
<dbReference type="Gene3D" id="1.10.510.10">
    <property type="entry name" value="Transferase(Phosphotransferase) domain 1"/>
    <property type="match status" value="1"/>
</dbReference>
<dbReference type="SUPFAM" id="SSF56112">
    <property type="entry name" value="Protein kinase-like (PK-like)"/>
    <property type="match status" value="1"/>
</dbReference>
<feature type="compositionally biased region" description="Low complexity" evidence="11">
    <location>
        <begin position="881"/>
        <end position="892"/>
    </location>
</feature>
<dbReference type="InterPro" id="IPR011009">
    <property type="entry name" value="Kinase-like_dom_sf"/>
</dbReference>
<dbReference type="PANTHER" id="PTHR11042:SF138">
    <property type="entry name" value="SERINE_THREONINE-PROTEIN KINASE IKS1-RELATED"/>
    <property type="match status" value="1"/>
</dbReference>
<comment type="catalytic activity">
    <reaction evidence="8">
        <text>L-threonyl-[protein] + ATP = O-phospho-L-threonyl-[protein] + ADP + H(+)</text>
        <dbReference type="Rhea" id="RHEA:46608"/>
        <dbReference type="Rhea" id="RHEA-COMP:11060"/>
        <dbReference type="Rhea" id="RHEA-COMP:11605"/>
        <dbReference type="ChEBI" id="CHEBI:15378"/>
        <dbReference type="ChEBI" id="CHEBI:30013"/>
        <dbReference type="ChEBI" id="CHEBI:30616"/>
        <dbReference type="ChEBI" id="CHEBI:61977"/>
        <dbReference type="ChEBI" id="CHEBI:456216"/>
        <dbReference type="EC" id="2.7.11.1"/>
    </reaction>
</comment>
<keyword evidence="2" id="KW-0723">Serine/threonine-protein kinase</keyword>
<dbReference type="FunFam" id="1.10.510.10:FF:001431">
    <property type="entry name" value="Protein kinase, putative"/>
    <property type="match status" value="1"/>
</dbReference>
<evidence type="ECO:0000256" key="7">
    <source>
        <dbReference type="ARBA" id="ARBA00037982"/>
    </source>
</evidence>
<comment type="catalytic activity">
    <reaction evidence="9">
        <text>L-seryl-[protein] + ATP = O-phospho-L-seryl-[protein] + ADP + H(+)</text>
        <dbReference type="Rhea" id="RHEA:17989"/>
        <dbReference type="Rhea" id="RHEA-COMP:9863"/>
        <dbReference type="Rhea" id="RHEA-COMP:11604"/>
        <dbReference type="ChEBI" id="CHEBI:15378"/>
        <dbReference type="ChEBI" id="CHEBI:29999"/>
        <dbReference type="ChEBI" id="CHEBI:30616"/>
        <dbReference type="ChEBI" id="CHEBI:83421"/>
        <dbReference type="ChEBI" id="CHEBI:456216"/>
        <dbReference type="EC" id="2.7.11.1"/>
    </reaction>
</comment>
<dbReference type="SMR" id="A0A836KK65"/>
<evidence type="ECO:0000313" key="13">
    <source>
        <dbReference type="EMBL" id="KAG5477291.1"/>
    </source>
</evidence>
<reference evidence="13 14" key="1">
    <citation type="submission" date="2021-02" db="EMBL/GenBank/DDBJ databases">
        <title>Leishmania (Mundinia) orientalis Genome sequencing and assembly.</title>
        <authorList>
            <person name="Almutairi H."/>
            <person name="Gatherer D."/>
        </authorList>
    </citation>
    <scope>NUCLEOTIDE SEQUENCE [LARGE SCALE GENOMIC DNA]</scope>
    <source>
        <strain evidence="13">LSCM4</strain>
    </source>
</reference>
<dbReference type="InterPro" id="IPR017441">
    <property type="entry name" value="Protein_kinase_ATP_BS"/>
</dbReference>
<proteinExistence type="inferred from homology"/>
<evidence type="ECO:0000256" key="11">
    <source>
        <dbReference type="SAM" id="MobiDB-lite"/>
    </source>
</evidence>
<evidence type="ECO:0000256" key="1">
    <source>
        <dbReference type="ARBA" id="ARBA00012513"/>
    </source>
</evidence>
<dbReference type="PROSITE" id="PS50011">
    <property type="entry name" value="PROTEIN_KINASE_DOM"/>
    <property type="match status" value="1"/>
</dbReference>
<organism evidence="13 14">
    <name type="scientific">Leishmania orientalis</name>
    <dbReference type="NCBI Taxonomy" id="2249476"/>
    <lineage>
        <taxon>Eukaryota</taxon>
        <taxon>Discoba</taxon>
        <taxon>Euglenozoa</taxon>
        <taxon>Kinetoplastea</taxon>
        <taxon>Metakinetoplastina</taxon>
        <taxon>Trypanosomatida</taxon>
        <taxon>Trypanosomatidae</taxon>
        <taxon>Leishmaniinae</taxon>
        <taxon>Leishmania</taxon>
    </lineage>
</organism>
<feature type="compositionally biased region" description="Low complexity" evidence="11">
    <location>
        <begin position="851"/>
        <end position="864"/>
    </location>
</feature>
<dbReference type="EMBL" id="JAFHLR010000025">
    <property type="protein sequence ID" value="KAG5477291.1"/>
    <property type="molecule type" value="Genomic_DNA"/>
</dbReference>
<dbReference type="GO" id="GO:0005634">
    <property type="term" value="C:nucleus"/>
    <property type="evidence" value="ECO:0007669"/>
    <property type="project" value="TreeGrafter"/>
</dbReference>
<feature type="domain" description="Protein kinase" evidence="12">
    <location>
        <begin position="450"/>
        <end position="728"/>
    </location>
</feature>
<evidence type="ECO:0000313" key="14">
    <source>
        <dbReference type="Proteomes" id="UP000674143"/>
    </source>
</evidence>
<dbReference type="AlphaFoldDB" id="A0A836KK65"/>
<dbReference type="Gene3D" id="3.30.200.20">
    <property type="entry name" value="Phosphorylase Kinase, domain 1"/>
    <property type="match status" value="1"/>
</dbReference>
<dbReference type="InterPro" id="IPR000719">
    <property type="entry name" value="Prot_kinase_dom"/>
</dbReference>
<keyword evidence="3" id="KW-0808">Transferase</keyword>
<accession>A0A836KK65</accession>
<keyword evidence="6 10" id="KW-0067">ATP-binding</keyword>
<comment type="caution">
    <text evidence="13">The sequence shown here is derived from an EMBL/GenBank/DDBJ whole genome shotgun (WGS) entry which is preliminary data.</text>
</comment>
<dbReference type="GO" id="GO:0005524">
    <property type="term" value="F:ATP binding"/>
    <property type="evidence" value="ECO:0007669"/>
    <property type="project" value="UniProtKB-UniRule"/>
</dbReference>
<feature type="region of interest" description="Disordered" evidence="11">
    <location>
        <begin position="758"/>
        <end position="798"/>
    </location>
</feature>
<gene>
    <name evidence="13" type="ORF">LSCM4_04509</name>
</gene>
<evidence type="ECO:0000256" key="2">
    <source>
        <dbReference type="ARBA" id="ARBA00022527"/>
    </source>
</evidence>
<feature type="region of interest" description="Disordered" evidence="11">
    <location>
        <begin position="405"/>
        <end position="433"/>
    </location>
</feature>
<feature type="region of interest" description="Disordered" evidence="11">
    <location>
        <begin position="851"/>
        <end position="932"/>
    </location>
</feature>
<evidence type="ECO:0000259" key="12">
    <source>
        <dbReference type="PROSITE" id="PS50011"/>
    </source>
</evidence>
<feature type="region of interest" description="Disordered" evidence="11">
    <location>
        <begin position="147"/>
        <end position="171"/>
    </location>
</feature>
<keyword evidence="4 10" id="KW-0547">Nucleotide-binding</keyword>
<feature type="compositionally biased region" description="Basic and acidic residues" evidence="11">
    <location>
        <begin position="408"/>
        <end position="421"/>
    </location>
</feature>
<dbReference type="EC" id="2.7.11.1" evidence="1"/>
<evidence type="ECO:0000256" key="3">
    <source>
        <dbReference type="ARBA" id="ARBA00022679"/>
    </source>
</evidence>
<evidence type="ECO:0000256" key="8">
    <source>
        <dbReference type="ARBA" id="ARBA00047899"/>
    </source>
</evidence>
<dbReference type="Pfam" id="PF00069">
    <property type="entry name" value="Pkinase"/>
    <property type="match status" value="1"/>
</dbReference>
<evidence type="ECO:0000256" key="6">
    <source>
        <dbReference type="ARBA" id="ARBA00022840"/>
    </source>
</evidence>
<dbReference type="RefSeq" id="XP_067062702.1">
    <property type="nucleotide sequence ID" value="XM_067206493.1"/>
</dbReference>
<dbReference type="CDD" id="cd00180">
    <property type="entry name" value="PKc"/>
    <property type="match status" value="1"/>
</dbReference>
<dbReference type="PROSITE" id="PS00108">
    <property type="entry name" value="PROTEIN_KINASE_ST"/>
    <property type="match status" value="1"/>
</dbReference>
<name>A0A836KK65_9TRYP</name>
<dbReference type="GO" id="GO:0005737">
    <property type="term" value="C:cytoplasm"/>
    <property type="evidence" value="ECO:0007669"/>
    <property type="project" value="TreeGrafter"/>
</dbReference>
<dbReference type="InterPro" id="IPR050339">
    <property type="entry name" value="CC_SR_Kinase"/>
</dbReference>
<feature type="region of interest" description="Disordered" evidence="11">
    <location>
        <begin position="1"/>
        <end position="55"/>
    </location>
</feature>
<evidence type="ECO:0000256" key="5">
    <source>
        <dbReference type="ARBA" id="ARBA00022777"/>
    </source>
</evidence>
<dbReference type="InterPro" id="IPR008271">
    <property type="entry name" value="Ser/Thr_kinase_AS"/>
</dbReference>
<feature type="compositionally biased region" description="Polar residues" evidence="11">
    <location>
        <begin position="784"/>
        <end position="794"/>
    </location>
</feature>
<keyword evidence="14" id="KW-1185">Reference proteome</keyword>
<evidence type="ECO:0000256" key="4">
    <source>
        <dbReference type="ARBA" id="ARBA00022741"/>
    </source>
</evidence>
<evidence type="ECO:0000256" key="10">
    <source>
        <dbReference type="PROSITE-ProRule" id="PRU10141"/>
    </source>
</evidence>
<dbReference type="GeneID" id="92360427"/>
<feature type="region of interest" description="Disordered" evidence="11">
    <location>
        <begin position="219"/>
        <end position="261"/>
    </location>
</feature>